<feature type="transmembrane region" description="Helical" evidence="6">
    <location>
        <begin position="328"/>
        <end position="348"/>
    </location>
</feature>
<dbReference type="SUPFAM" id="SSF103473">
    <property type="entry name" value="MFS general substrate transporter"/>
    <property type="match status" value="2"/>
</dbReference>
<feature type="transmembrane region" description="Helical" evidence="6">
    <location>
        <begin position="301"/>
        <end position="322"/>
    </location>
</feature>
<feature type="transmembrane region" description="Helical" evidence="6">
    <location>
        <begin position="131"/>
        <end position="151"/>
    </location>
</feature>
<evidence type="ECO:0000256" key="3">
    <source>
        <dbReference type="ARBA" id="ARBA00022989"/>
    </source>
</evidence>
<dbReference type="PANTHER" id="PTHR23501">
    <property type="entry name" value="MAJOR FACILITATOR SUPERFAMILY"/>
    <property type="match status" value="1"/>
</dbReference>
<evidence type="ECO:0000256" key="4">
    <source>
        <dbReference type="ARBA" id="ARBA00023136"/>
    </source>
</evidence>
<feature type="compositionally biased region" description="Basic and acidic residues" evidence="5">
    <location>
        <begin position="26"/>
        <end position="38"/>
    </location>
</feature>
<feature type="compositionally biased region" description="Polar residues" evidence="5">
    <location>
        <begin position="8"/>
        <end position="24"/>
    </location>
</feature>
<dbReference type="GO" id="GO:0005886">
    <property type="term" value="C:plasma membrane"/>
    <property type="evidence" value="ECO:0007669"/>
    <property type="project" value="TreeGrafter"/>
</dbReference>
<evidence type="ECO:0000313" key="8">
    <source>
        <dbReference type="EMBL" id="CEQ40448.1"/>
    </source>
</evidence>
<dbReference type="Pfam" id="PF07690">
    <property type="entry name" value="MFS_1"/>
    <property type="match status" value="2"/>
</dbReference>
<dbReference type="EMBL" id="CENE01000006">
    <property type="protein sequence ID" value="CEQ40448.1"/>
    <property type="molecule type" value="Genomic_DNA"/>
</dbReference>
<dbReference type="AlphaFoldDB" id="A0A0D6EL22"/>
<comment type="subcellular location">
    <subcellularLocation>
        <location evidence="1">Membrane</location>
        <topology evidence="1">Multi-pass membrane protein</topology>
    </subcellularLocation>
</comment>
<dbReference type="InterPro" id="IPR020846">
    <property type="entry name" value="MFS_dom"/>
</dbReference>
<feature type="domain" description="Major facilitator superfamily (MFS) profile" evidence="7">
    <location>
        <begin position="67"/>
        <end position="552"/>
    </location>
</feature>
<dbReference type="PROSITE" id="PS50850">
    <property type="entry name" value="MFS"/>
    <property type="match status" value="1"/>
</dbReference>
<feature type="transmembrane region" description="Helical" evidence="6">
    <location>
        <begin position="496"/>
        <end position="517"/>
    </location>
</feature>
<proteinExistence type="predicted"/>
<feature type="non-terminal residue" evidence="8">
    <location>
        <position position="1"/>
    </location>
</feature>
<feature type="transmembrane region" description="Helical" evidence="6">
    <location>
        <begin position="184"/>
        <end position="204"/>
    </location>
</feature>
<gene>
    <name evidence="8" type="primary">SPOSA6832_02063</name>
</gene>
<feature type="compositionally biased region" description="Basic and acidic residues" evidence="5">
    <location>
        <begin position="607"/>
        <end position="619"/>
    </location>
</feature>
<keyword evidence="4 6" id="KW-0472">Membrane</keyword>
<feature type="transmembrane region" description="Helical" evidence="6">
    <location>
        <begin position="241"/>
        <end position="263"/>
    </location>
</feature>
<reference evidence="9" key="1">
    <citation type="submission" date="2015-02" db="EMBL/GenBank/DDBJ databases">
        <authorList>
            <person name="Gon?alves P."/>
        </authorList>
    </citation>
    <scope>NUCLEOTIDE SEQUENCE [LARGE SCALE GENOMIC DNA]</scope>
</reference>
<feature type="transmembrane region" description="Helical" evidence="6">
    <location>
        <begin position="407"/>
        <end position="426"/>
    </location>
</feature>
<evidence type="ECO:0000259" key="7">
    <source>
        <dbReference type="PROSITE" id="PS50850"/>
    </source>
</evidence>
<feature type="region of interest" description="Disordered" evidence="5">
    <location>
        <begin position="607"/>
        <end position="642"/>
    </location>
</feature>
<evidence type="ECO:0000256" key="2">
    <source>
        <dbReference type="ARBA" id="ARBA00022692"/>
    </source>
</evidence>
<feature type="transmembrane region" description="Helical" evidence="6">
    <location>
        <begin position="104"/>
        <end position="124"/>
    </location>
</feature>
<feature type="transmembrane region" description="Helical" evidence="6">
    <location>
        <begin position="211"/>
        <end position="235"/>
    </location>
</feature>
<organism evidence="8 9">
    <name type="scientific">Sporidiobolus salmonicolor</name>
    <name type="common">Yeast-like fungus</name>
    <name type="synonym">Sporobolomyces salmonicolor</name>
    <dbReference type="NCBI Taxonomy" id="5005"/>
    <lineage>
        <taxon>Eukaryota</taxon>
        <taxon>Fungi</taxon>
        <taxon>Dikarya</taxon>
        <taxon>Basidiomycota</taxon>
        <taxon>Pucciniomycotina</taxon>
        <taxon>Microbotryomycetes</taxon>
        <taxon>Sporidiobolales</taxon>
        <taxon>Sporidiobolaceae</taxon>
        <taxon>Sporobolomyces</taxon>
    </lineage>
</organism>
<dbReference type="InterPro" id="IPR036259">
    <property type="entry name" value="MFS_trans_sf"/>
</dbReference>
<feature type="region of interest" description="Disordered" evidence="5">
    <location>
        <begin position="1"/>
        <end position="52"/>
    </location>
</feature>
<feature type="transmembrane region" description="Helical" evidence="6">
    <location>
        <begin position="461"/>
        <end position="484"/>
    </location>
</feature>
<evidence type="ECO:0000313" key="9">
    <source>
        <dbReference type="Proteomes" id="UP000243876"/>
    </source>
</evidence>
<dbReference type="PANTHER" id="PTHR23501:SF102">
    <property type="entry name" value="DRUG TRANSPORTER, PUTATIVE (AFU_ORTHOLOGUE AFUA_3G08530)-RELATED"/>
    <property type="match status" value="1"/>
</dbReference>
<dbReference type="Gene3D" id="1.20.1250.20">
    <property type="entry name" value="MFS general substrate transporter like domains"/>
    <property type="match status" value="2"/>
</dbReference>
<dbReference type="OrthoDB" id="3437016at2759"/>
<feature type="transmembrane region" description="Helical" evidence="6">
    <location>
        <begin position="369"/>
        <end position="387"/>
    </location>
</feature>
<feature type="transmembrane region" description="Helical" evidence="6">
    <location>
        <begin position="569"/>
        <end position="591"/>
    </location>
</feature>
<keyword evidence="2 6" id="KW-0812">Transmembrane</keyword>
<sequence length="642" mass="68611">MTVEGQLTARNSIDSTATRDSQATQVHEHKVQEKEKENAGVQEGVEQLDDDERVREGRGKGFRFWAVFASLLVATFMAALEQTALSTALPSISASLDATADESWIANAYLLASAAWMPWAGGLAQIFGRRPVLLVGLAFFALGSILCGAAVNMNMMLAGRGVSASCSLPCLLRISPSREMETGIQGAGGGIIFVLVEVVLSDIVPLSERGVYQGCFSCVWTLASATGPIIGGAFASFDWTWLFWINLPLSALVAAVVVAFMRLKAPEGRWMDKLGKMDWCASAFSLRPLWISPNLYYTRRIGNLVFIPSISVLILGLVSGGTSHSWSSAYVLASIICGAAGLVAWFFVEKHYVEHPTVPFAALMNRTSIVGYVTNFLHGVIALSVYYMPAYFQSAKAYSTITSAVDFLPVVCIVSPMALVTGLAVNRTQKYKALNLAGWVFLTIGCGLLSITTASTSRAGWVLLPAVVALGIGINYAAPVFPILAPLPPSLAGQALAFQMLVRTAGNVIGIAIGLTTLTNQLARKLPQAFLDMIPGGASGAYSSIPLIRHLEEPLKTQVRVAFAQSLRTFWIVLIPFGGVGLLIALCMESIPLNDATDENWGVKEKKRDSLDSVEKAEESCAENSQALPPAAAEAVTHAPVI</sequence>
<dbReference type="InterPro" id="IPR011701">
    <property type="entry name" value="MFS"/>
</dbReference>
<dbReference type="GO" id="GO:0022857">
    <property type="term" value="F:transmembrane transporter activity"/>
    <property type="evidence" value="ECO:0007669"/>
    <property type="project" value="InterPro"/>
</dbReference>
<accession>A0A0D6EL22</accession>
<protein>
    <submittedName>
        <fullName evidence="8">SPOSA6832_02063-mRNA-1:cds</fullName>
    </submittedName>
</protein>
<keyword evidence="3 6" id="KW-1133">Transmembrane helix</keyword>
<evidence type="ECO:0000256" key="6">
    <source>
        <dbReference type="SAM" id="Phobius"/>
    </source>
</evidence>
<feature type="transmembrane region" description="Helical" evidence="6">
    <location>
        <begin position="62"/>
        <end position="84"/>
    </location>
</feature>
<evidence type="ECO:0000256" key="1">
    <source>
        <dbReference type="ARBA" id="ARBA00004141"/>
    </source>
</evidence>
<keyword evidence="9" id="KW-1185">Reference proteome</keyword>
<dbReference type="Proteomes" id="UP000243876">
    <property type="component" value="Unassembled WGS sequence"/>
</dbReference>
<evidence type="ECO:0000256" key="5">
    <source>
        <dbReference type="SAM" id="MobiDB-lite"/>
    </source>
</evidence>
<name>A0A0D6EL22_SPOSA</name>